<dbReference type="InterPro" id="IPR037923">
    <property type="entry name" value="HTH-like"/>
</dbReference>
<dbReference type="Pfam" id="PF12833">
    <property type="entry name" value="HTH_18"/>
    <property type="match status" value="1"/>
</dbReference>
<dbReference type="Proteomes" id="UP000254208">
    <property type="component" value="Unassembled WGS sequence"/>
</dbReference>
<dbReference type="PANTHER" id="PTHR46796:SF2">
    <property type="entry name" value="TRANSCRIPTIONAL REGULATORY PROTEIN"/>
    <property type="match status" value="1"/>
</dbReference>
<dbReference type="RefSeq" id="WP_115167267.1">
    <property type="nucleotide sequence ID" value="NZ_CP077317.1"/>
</dbReference>
<dbReference type="PRINTS" id="PR00032">
    <property type="entry name" value="HTHARAC"/>
</dbReference>
<evidence type="ECO:0000313" key="7">
    <source>
        <dbReference type="EMBL" id="SUC31418.1"/>
    </source>
</evidence>
<organism evidence="7 8">
    <name type="scientific">Providencia rettgeri</name>
    <dbReference type="NCBI Taxonomy" id="587"/>
    <lineage>
        <taxon>Bacteria</taxon>
        <taxon>Pseudomonadati</taxon>
        <taxon>Pseudomonadota</taxon>
        <taxon>Gammaproteobacteria</taxon>
        <taxon>Enterobacterales</taxon>
        <taxon>Morganellaceae</taxon>
        <taxon>Providencia</taxon>
    </lineage>
</organism>
<dbReference type="SMART" id="SM00342">
    <property type="entry name" value="HTH_ARAC"/>
    <property type="match status" value="1"/>
</dbReference>
<sequence length="284" mass="32171">MESANYFHLEELNGLEMIKARYHQQKFSRHSHEGFCIGVIEEGAQQFFRTGENHYAPKGDIILVNADEIHTGSSAMENGWSYQAIYPTPELFTQLTLGLTTEHQGLVPWFPIAVIQDAGLSAQLRLLFNLLPQSGNTLFKETLLLSSLSWLTLRYNRTKIELTEITPAKQRIEQICDLLINTCGQEHSLSQLAEISGFSQWHFLRQFKLHTGITPHAFLVQARLHKAKKLLLAGNTPAEVSNQCGFSDQSHFTRHFKQALGVTPGNFIRHRIGEKSNFILSTNI</sequence>
<dbReference type="Pfam" id="PF02311">
    <property type="entry name" value="AraC_binding"/>
    <property type="match status" value="1"/>
</dbReference>
<dbReference type="SUPFAM" id="SSF46689">
    <property type="entry name" value="Homeodomain-like"/>
    <property type="match status" value="2"/>
</dbReference>
<evidence type="ECO:0000256" key="2">
    <source>
        <dbReference type="ARBA" id="ARBA00023125"/>
    </source>
</evidence>
<feature type="domain" description="HTH araC/xylS-type" evidence="6">
    <location>
        <begin position="173"/>
        <end position="270"/>
    </location>
</feature>
<protein>
    <recommendedName>
        <fullName evidence="5">Arabinose operon regulatory protein</fullName>
    </recommendedName>
</protein>
<dbReference type="PANTHER" id="PTHR46796">
    <property type="entry name" value="HTH-TYPE TRANSCRIPTIONAL ACTIVATOR RHAS-RELATED"/>
    <property type="match status" value="1"/>
</dbReference>
<name>A0A379FRW9_PRORE</name>
<dbReference type="InterPro" id="IPR003313">
    <property type="entry name" value="AraC-bd"/>
</dbReference>
<dbReference type="GeneID" id="93673251"/>
<evidence type="ECO:0000259" key="6">
    <source>
        <dbReference type="PROSITE" id="PS01124"/>
    </source>
</evidence>
<keyword evidence="2" id="KW-0238">DNA-binding</keyword>
<evidence type="ECO:0000313" key="8">
    <source>
        <dbReference type="Proteomes" id="UP000254208"/>
    </source>
</evidence>
<keyword evidence="4" id="KW-0804">Transcription</keyword>
<evidence type="ECO:0000256" key="1">
    <source>
        <dbReference type="ARBA" id="ARBA00023015"/>
    </source>
</evidence>
<dbReference type="AlphaFoldDB" id="A0A379FRW9"/>
<dbReference type="EMBL" id="UGTZ01000001">
    <property type="protein sequence ID" value="SUC31418.1"/>
    <property type="molecule type" value="Genomic_DNA"/>
</dbReference>
<keyword evidence="1" id="KW-0805">Transcription regulation</keyword>
<accession>A0A379FRW9</accession>
<dbReference type="Gene3D" id="1.10.10.60">
    <property type="entry name" value="Homeodomain-like"/>
    <property type="match status" value="2"/>
</dbReference>
<dbReference type="InterPro" id="IPR018060">
    <property type="entry name" value="HTH_AraC"/>
</dbReference>
<dbReference type="InterPro" id="IPR050204">
    <property type="entry name" value="AraC_XylS_family_regulators"/>
</dbReference>
<evidence type="ECO:0000256" key="5">
    <source>
        <dbReference type="ARBA" id="ARBA00044978"/>
    </source>
</evidence>
<reference evidence="7 8" key="1">
    <citation type="submission" date="2018-06" db="EMBL/GenBank/DDBJ databases">
        <authorList>
            <consortium name="Pathogen Informatics"/>
            <person name="Doyle S."/>
        </authorList>
    </citation>
    <scope>NUCLEOTIDE SEQUENCE [LARGE SCALE GENOMIC DNA]</scope>
    <source>
        <strain evidence="7 8">NCTC11801</strain>
    </source>
</reference>
<gene>
    <name evidence="7" type="primary">rhaR_2</name>
    <name evidence="7" type="ORF">NCTC11801_02369</name>
</gene>
<dbReference type="GO" id="GO:0043565">
    <property type="term" value="F:sequence-specific DNA binding"/>
    <property type="evidence" value="ECO:0007669"/>
    <property type="project" value="InterPro"/>
</dbReference>
<evidence type="ECO:0000256" key="3">
    <source>
        <dbReference type="ARBA" id="ARBA00023159"/>
    </source>
</evidence>
<proteinExistence type="predicted"/>
<dbReference type="InterPro" id="IPR020449">
    <property type="entry name" value="Tscrpt_reg_AraC-type_HTH"/>
</dbReference>
<keyword evidence="3" id="KW-0010">Activator</keyword>
<dbReference type="PROSITE" id="PS01124">
    <property type="entry name" value="HTH_ARAC_FAMILY_2"/>
    <property type="match status" value="1"/>
</dbReference>
<dbReference type="InterPro" id="IPR009057">
    <property type="entry name" value="Homeodomain-like_sf"/>
</dbReference>
<dbReference type="GO" id="GO:0003700">
    <property type="term" value="F:DNA-binding transcription factor activity"/>
    <property type="evidence" value="ECO:0007669"/>
    <property type="project" value="InterPro"/>
</dbReference>
<dbReference type="SUPFAM" id="SSF51215">
    <property type="entry name" value="Regulatory protein AraC"/>
    <property type="match status" value="1"/>
</dbReference>
<evidence type="ECO:0000256" key="4">
    <source>
        <dbReference type="ARBA" id="ARBA00023163"/>
    </source>
</evidence>